<dbReference type="InterPro" id="IPR036561">
    <property type="entry name" value="MAM33_sf"/>
</dbReference>
<gene>
    <name evidence="2" type="ORF">DSL72_001040</name>
</gene>
<name>A0A8A3P0Q0_9HELO</name>
<protein>
    <recommendedName>
        <fullName evidence="4">Mitochondrial glyco protein</fullName>
    </recommendedName>
</protein>
<keyword evidence="3" id="KW-1185">Reference proteome</keyword>
<dbReference type="Gene3D" id="3.10.280.10">
    <property type="entry name" value="Mitochondrial glycoprotein"/>
    <property type="match status" value="1"/>
</dbReference>
<dbReference type="Pfam" id="PF02330">
    <property type="entry name" value="MAM33"/>
    <property type="match status" value="2"/>
</dbReference>
<dbReference type="OrthoDB" id="278212at2759"/>
<dbReference type="GO" id="GO:0005759">
    <property type="term" value="C:mitochondrial matrix"/>
    <property type="evidence" value="ECO:0007669"/>
    <property type="project" value="InterPro"/>
</dbReference>
<reference evidence="2" key="1">
    <citation type="submission" date="2020-10" db="EMBL/GenBank/DDBJ databases">
        <title>Genome Sequence of Monilinia vaccinii-corymbosi Sheds Light on Mummy Berry Disease Infection of Blueberry and Mating Type.</title>
        <authorList>
            <person name="Yow A.G."/>
            <person name="Zhang Y."/>
            <person name="Bansal K."/>
            <person name="Eacker S.M."/>
            <person name="Sullivan S."/>
            <person name="Liachko I."/>
            <person name="Cubeta M.A."/>
            <person name="Rollins J.A."/>
            <person name="Ashrafi H."/>
        </authorList>
    </citation>
    <scope>NUCLEOTIDE SEQUENCE</scope>
    <source>
        <strain evidence="2">RL-1</strain>
    </source>
</reference>
<accession>A0A8A3P0Q0</accession>
<evidence type="ECO:0000313" key="2">
    <source>
        <dbReference type="EMBL" id="QSZ31475.1"/>
    </source>
</evidence>
<dbReference type="AlphaFoldDB" id="A0A8A3P0Q0"/>
<feature type="compositionally biased region" description="Acidic residues" evidence="1">
    <location>
        <begin position="176"/>
        <end position="194"/>
    </location>
</feature>
<dbReference type="PANTHER" id="PTHR10826">
    <property type="entry name" value="COMPLEMENT COMPONENT 1"/>
    <property type="match status" value="1"/>
</dbReference>
<evidence type="ECO:0000256" key="1">
    <source>
        <dbReference type="SAM" id="MobiDB-lite"/>
    </source>
</evidence>
<feature type="compositionally biased region" description="Acidic residues" evidence="1">
    <location>
        <begin position="202"/>
        <end position="211"/>
    </location>
</feature>
<dbReference type="PANTHER" id="PTHR10826:SF1">
    <property type="entry name" value="COMPLEMENT COMPONENT 1 Q SUBCOMPONENT-BINDING PROTEIN, MITOCHONDRIAL"/>
    <property type="match status" value="1"/>
</dbReference>
<dbReference type="Proteomes" id="UP000672032">
    <property type="component" value="Chromosome 2"/>
</dbReference>
<dbReference type="EMBL" id="CP063406">
    <property type="protein sequence ID" value="QSZ31475.1"/>
    <property type="molecule type" value="Genomic_DNA"/>
</dbReference>
<dbReference type="InterPro" id="IPR003428">
    <property type="entry name" value="MAM33"/>
</dbReference>
<evidence type="ECO:0008006" key="4">
    <source>
        <dbReference type="Google" id="ProtNLM"/>
    </source>
</evidence>
<dbReference type="SUPFAM" id="SSF54529">
    <property type="entry name" value="Mitochondrial glycoprotein MAM33-like"/>
    <property type="match status" value="1"/>
</dbReference>
<dbReference type="GO" id="GO:0042256">
    <property type="term" value="P:cytosolic ribosome assembly"/>
    <property type="evidence" value="ECO:0007669"/>
    <property type="project" value="TreeGrafter"/>
</dbReference>
<proteinExistence type="predicted"/>
<organism evidence="2 3">
    <name type="scientific">Monilinia vaccinii-corymbosi</name>
    <dbReference type="NCBI Taxonomy" id="61207"/>
    <lineage>
        <taxon>Eukaryota</taxon>
        <taxon>Fungi</taxon>
        <taxon>Dikarya</taxon>
        <taxon>Ascomycota</taxon>
        <taxon>Pezizomycotina</taxon>
        <taxon>Leotiomycetes</taxon>
        <taxon>Helotiales</taxon>
        <taxon>Sclerotiniaceae</taxon>
        <taxon>Monilinia</taxon>
    </lineage>
</organism>
<sequence>MLSLRTIVRSAPRVARGITNTAIKTTRPTLLQTAFPASRLQCASAFSTSSIRAKSASPESDAELAQKLASEIKMEEDMKLDEEVPTSVKDYLENGPFKIIDTPGQEEVVLTRNFGDEKYVFLPSPSLTSYKFEQKKKYEPEKLKRHENKKKNYKTDNTTPRIRVSFSIADLNAYDPDSDEFQDSAMADEEDTDDANNSKDLDPEDPSELEGETQGFPARINIIVEKKNKGALAIETVAEEGNIVVDNVYYYSDASHAYAKTTEAAHQRQDLYVGPPYGNLDEDLQVLFERYLDERGINQALAIFVPGYIDVKEQKEYLRWLQNVKKFIEA</sequence>
<evidence type="ECO:0000313" key="3">
    <source>
        <dbReference type="Proteomes" id="UP000672032"/>
    </source>
</evidence>
<feature type="region of interest" description="Disordered" evidence="1">
    <location>
        <begin position="173"/>
        <end position="215"/>
    </location>
</feature>